<dbReference type="Pfam" id="PF02777">
    <property type="entry name" value="Sod_Fe_C"/>
    <property type="match status" value="2"/>
</dbReference>
<evidence type="ECO:0000259" key="2">
    <source>
        <dbReference type="Pfam" id="PF02777"/>
    </source>
</evidence>
<dbReference type="PANTHER" id="PTHR43595:SF2">
    <property type="entry name" value="SMALL RIBOSOMAL SUBUNIT PROTEIN MS42"/>
    <property type="match status" value="1"/>
</dbReference>
<protein>
    <recommendedName>
        <fullName evidence="2">Manganese/iron superoxide dismutase C-terminal domain-containing protein</fullName>
    </recommendedName>
</protein>
<keyword evidence="4" id="KW-1185">Reference proteome</keyword>
<dbReference type="Proteomes" id="UP001642405">
    <property type="component" value="Unassembled WGS sequence"/>
</dbReference>
<dbReference type="InterPro" id="IPR019832">
    <property type="entry name" value="Mn/Fe_SOD_C"/>
</dbReference>
<feature type="domain" description="Manganese/iron superoxide dismutase C-terminal" evidence="2">
    <location>
        <begin position="285"/>
        <end position="342"/>
    </location>
</feature>
<evidence type="ECO:0000313" key="4">
    <source>
        <dbReference type="Proteomes" id="UP001642405"/>
    </source>
</evidence>
<evidence type="ECO:0000313" key="3">
    <source>
        <dbReference type="EMBL" id="CAK7215859.1"/>
    </source>
</evidence>
<feature type="domain" description="Manganese/iron superoxide dismutase C-terminal" evidence="2">
    <location>
        <begin position="155"/>
        <end position="193"/>
    </location>
</feature>
<comment type="caution">
    <text evidence="3">The sequence shown here is derived from an EMBL/GenBank/DDBJ whole genome shotgun (WGS) entry which is preliminary data.</text>
</comment>
<dbReference type="InterPro" id="IPR036324">
    <property type="entry name" value="Mn/Fe_SOD_N_sf"/>
</dbReference>
<dbReference type="Gene3D" id="3.55.40.20">
    <property type="entry name" value="Iron/manganese superoxide dismutase, C-terminal domain"/>
    <property type="match status" value="2"/>
</dbReference>
<organism evidence="3 4">
    <name type="scientific">Sporothrix curviconia</name>
    <dbReference type="NCBI Taxonomy" id="1260050"/>
    <lineage>
        <taxon>Eukaryota</taxon>
        <taxon>Fungi</taxon>
        <taxon>Dikarya</taxon>
        <taxon>Ascomycota</taxon>
        <taxon>Pezizomycotina</taxon>
        <taxon>Sordariomycetes</taxon>
        <taxon>Sordariomycetidae</taxon>
        <taxon>Ophiostomatales</taxon>
        <taxon>Ophiostomataceae</taxon>
        <taxon>Sporothrix</taxon>
    </lineage>
</organism>
<gene>
    <name evidence="3" type="ORF">SCUCBS95973_002625</name>
</gene>
<dbReference type="EMBL" id="CAWUHB010000010">
    <property type="protein sequence ID" value="CAK7215859.1"/>
    <property type="molecule type" value="Genomic_DNA"/>
</dbReference>
<name>A0ABP0B8F2_9PEZI</name>
<sequence>MFRPRLRALGGSIGGIGSHGGRQSAQSALAPLSQSAQAVPRRRLIHHMPISRHDPRVGVPNLLSAEGYDLAWTQHMALMLNRLNQLVTGTDYEDRDLKNIVIDTARVPALASIFNHASMAHNTDFFFKQLLPADASNSNNNNTTTTAAQKEIPATLRAAIDDNFGSPETLRREFAAIAQGMFGPGFVWLVKATAGLGPSGRGGDSLRLLTTYHAGSPYPGAHWRRQAVDMNTVGVESAAAQPGAEDGQVADAARAWINDQAHAASGSNSPLAVAAASATATSTQVGTTDRRPPGGVDVLPLLCLSTWEHVWLRDYGLGADGYGGKAAFVEAWWNAVDWQAVSDLANLNRPKLKM</sequence>
<dbReference type="SUPFAM" id="SSF54719">
    <property type="entry name" value="Fe,Mn superoxide dismutase (SOD), C-terminal domain"/>
    <property type="match status" value="1"/>
</dbReference>
<comment type="function">
    <text evidence="1">Component of the mitochondrial ribosome (mitoribosome), a dedicated translation machinery responsible for the synthesis of mitochondrial genome-encoded proteins, including at least some of the essential transmembrane subunits of the mitochondrial respiratory chain. The mitoribosomes are attached to the mitochondrial inner membrane and translation products are cotranslationally integrated into the membrane.</text>
</comment>
<dbReference type="SUPFAM" id="SSF46609">
    <property type="entry name" value="Fe,Mn superoxide dismutase (SOD), N-terminal domain"/>
    <property type="match status" value="1"/>
</dbReference>
<proteinExistence type="predicted"/>
<evidence type="ECO:0000256" key="1">
    <source>
        <dbReference type="ARBA" id="ARBA00037226"/>
    </source>
</evidence>
<accession>A0ABP0B8F2</accession>
<dbReference type="InterPro" id="IPR036314">
    <property type="entry name" value="SOD_C_sf"/>
</dbReference>
<reference evidence="3 4" key="1">
    <citation type="submission" date="2024-01" db="EMBL/GenBank/DDBJ databases">
        <authorList>
            <person name="Allen C."/>
            <person name="Tagirdzhanova G."/>
        </authorList>
    </citation>
    <scope>NUCLEOTIDE SEQUENCE [LARGE SCALE GENOMIC DNA]</scope>
</reference>
<dbReference type="PANTHER" id="PTHR43595">
    <property type="entry name" value="37S RIBOSOMAL PROTEIN S26, MITOCHONDRIAL"/>
    <property type="match status" value="1"/>
</dbReference>